<feature type="compositionally biased region" description="Basic residues" evidence="2">
    <location>
        <begin position="134"/>
        <end position="145"/>
    </location>
</feature>
<dbReference type="InterPro" id="IPR050654">
    <property type="entry name" value="AChE-related_enzymes"/>
</dbReference>
<reference evidence="4 5" key="1">
    <citation type="submission" date="2019-10" db="EMBL/GenBank/DDBJ databases">
        <title>Whole genome shotgun sequence of Acrocarpospora pleiomorpha NBRC 16267.</title>
        <authorList>
            <person name="Ichikawa N."/>
            <person name="Kimura A."/>
            <person name="Kitahashi Y."/>
            <person name="Komaki H."/>
            <person name="Oguchi A."/>
        </authorList>
    </citation>
    <scope>NUCLEOTIDE SEQUENCE [LARGE SCALE GENOMIC DNA]</scope>
    <source>
        <strain evidence="4 5">NBRC 16267</strain>
    </source>
</reference>
<proteinExistence type="predicted"/>
<dbReference type="EMBL" id="BLAF01000019">
    <property type="protein sequence ID" value="GES20796.1"/>
    <property type="molecule type" value="Genomic_DNA"/>
</dbReference>
<evidence type="ECO:0000313" key="4">
    <source>
        <dbReference type="EMBL" id="GES20796.1"/>
    </source>
</evidence>
<protein>
    <recommendedName>
        <fullName evidence="3">Carboxylesterase type B domain-containing protein</fullName>
    </recommendedName>
</protein>
<dbReference type="InterPro" id="IPR029058">
    <property type="entry name" value="AB_hydrolase_fold"/>
</dbReference>
<dbReference type="RefSeq" id="WP_155345826.1">
    <property type="nucleotide sequence ID" value="NZ_BAAAHM010000032.1"/>
</dbReference>
<sequence length="145" mass="15606">MPDSIVETRSGRVRGAFAEGVHVFKGIPYGGPTHGSQRFRPPTPPERWTGVRDTYDYGPSCPQVSLEGFYVKNAIGGGDLGERGLPQSEDCLRLNVWTGGLADGAYPPGHARGSRPVPSGNHPEHAGVVTGQRRALHRARQGIRL</sequence>
<dbReference type="GO" id="GO:0003990">
    <property type="term" value="F:acetylcholinesterase activity"/>
    <property type="evidence" value="ECO:0007669"/>
    <property type="project" value="TreeGrafter"/>
</dbReference>
<dbReference type="GO" id="GO:0019695">
    <property type="term" value="P:choline metabolic process"/>
    <property type="evidence" value="ECO:0007669"/>
    <property type="project" value="TreeGrafter"/>
</dbReference>
<evidence type="ECO:0000259" key="3">
    <source>
        <dbReference type="Pfam" id="PF00135"/>
    </source>
</evidence>
<dbReference type="Pfam" id="PF00135">
    <property type="entry name" value="COesterase"/>
    <property type="match status" value="1"/>
</dbReference>
<name>A0A5M3XJD6_9ACTN</name>
<dbReference type="Proteomes" id="UP000377595">
    <property type="component" value="Unassembled WGS sequence"/>
</dbReference>
<keyword evidence="1" id="KW-0378">Hydrolase</keyword>
<dbReference type="PANTHER" id="PTHR43918:SF12">
    <property type="entry name" value="ACETYLCHOLINESTERASE 1"/>
    <property type="match status" value="1"/>
</dbReference>
<dbReference type="InterPro" id="IPR002018">
    <property type="entry name" value="CarbesteraseB"/>
</dbReference>
<dbReference type="GO" id="GO:0005886">
    <property type="term" value="C:plasma membrane"/>
    <property type="evidence" value="ECO:0007669"/>
    <property type="project" value="TreeGrafter"/>
</dbReference>
<feature type="region of interest" description="Disordered" evidence="2">
    <location>
        <begin position="28"/>
        <end position="47"/>
    </location>
</feature>
<keyword evidence="5" id="KW-1185">Reference proteome</keyword>
<gene>
    <name evidence="4" type="ORF">Aple_036920</name>
</gene>
<comment type="caution">
    <text evidence="4">The sequence shown here is derived from an EMBL/GenBank/DDBJ whole genome shotgun (WGS) entry which is preliminary data.</text>
</comment>
<feature type="domain" description="Carboxylesterase type B" evidence="3">
    <location>
        <begin position="3"/>
        <end position="98"/>
    </location>
</feature>
<dbReference type="SUPFAM" id="SSF53474">
    <property type="entry name" value="alpha/beta-Hydrolases"/>
    <property type="match status" value="1"/>
</dbReference>
<organism evidence="4 5">
    <name type="scientific">Acrocarpospora pleiomorpha</name>
    <dbReference type="NCBI Taxonomy" id="90975"/>
    <lineage>
        <taxon>Bacteria</taxon>
        <taxon>Bacillati</taxon>
        <taxon>Actinomycetota</taxon>
        <taxon>Actinomycetes</taxon>
        <taxon>Streptosporangiales</taxon>
        <taxon>Streptosporangiaceae</taxon>
        <taxon>Acrocarpospora</taxon>
    </lineage>
</organism>
<evidence type="ECO:0000313" key="5">
    <source>
        <dbReference type="Proteomes" id="UP000377595"/>
    </source>
</evidence>
<dbReference type="AlphaFoldDB" id="A0A5M3XJD6"/>
<evidence type="ECO:0000256" key="1">
    <source>
        <dbReference type="ARBA" id="ARBA00022801"/>
    </source>
</evidence>
<dbReference type="GO" id="GO:0006581">
    <property type="term" value="P:acetylcholine catabolic process"/>
    <property type="evidence" value="ECO:0007669"/>
    <property type="project" value="TreeGrafter"/>
</dbReference>
<dbReference type="OrthoDB" id="4308422at2"/>
<feature type="region of interest" description="Disordered" evidence="2">
    <location>
        <begin position="106"/>
        <end position="145"/>
    </location>
</feature>
<accession>A0A5M3XJD6</accession>
<dbReference type="GO" id="GO:0005615">
    <property type="term" value="C:extracellular space"/>
    <property type="evidence" value="ECO:0007669"/>
    <property type="project" value="TreeGrafter"/>
</dbReference>
<dbReference type="PANTHER" id="PTHR43918">
    <property type="entry name" value="ACETYLCHOLINESTERASE"/>
    <property type="match status" value="1"/>
</dbReference>
<evidence type="ECO:0000256" key="2">
    <source>
        <dbReference type="SAM" id="MobiDB-lite"/>
    </source>
</evidence>
<dbReference type="Gene3D" id="3.40.50.1820">
    <property type="entry name" value="alpha/beta hydrolase"/>
    <property type="match status" value="1"/>
</dbReference>